<evidence type="ECO:0000259" key="1">
    <source>
        <dbReference type="PROSITE" id="PS50878"/>
    </source>
</evidence>
<name>A0A8S3RHS6_MYTED</name>
<protein>
    <recommendedName>
        <fullName evidence="1">Reverse transcriptase domain-containing protein</fullName>
    </recommendedName>
</protein>
<dbReference type="Pfam" id="PF00078">
    <property type="entry name" value="RVT_1"/>
    <property type="match status" value="1"/>
</dbReference>
<dbReference type="InterPro" id="IPR000477">
    <property type="entry name" value="RT_dom"/>
</dbReference>
<organism evidence="2 3">
    <name type="scientific">Mytilus edulis</name>
    <name type="common">Blue mussel</name>
    <dbReference type="NCBI Taxonomy" id="6550"/>
    <lineage>
        <taxon>Eukaryota</taxon>
        <taxon>Metazoa</taxon>
        <taxon>Spiralia</taxon>
        <taxon>Lophotrochozoa</taxon>
        <taxon>Mollusca</taxon>
        <taxon>Bivalvia</taxon>
        <taxon>Autobranchia</taxon>
        <taxon>Pteriomorphia</taxon>
        <taxon>Mytilida</taxon>
        <taxon>Mytiloidea</taxon>
        <taxon>Mytilidae</taxon>
        <taxon>Mytilinae</taxon>
        <taxon>Mytilus</taxon>
    </lineage>
</organism>
<dbReference type="PANTHER" id="PTHR21301">
    <property type="entry name" value="REVERSE TRANSCRIPTASE"/>
    <property type="match status" value="1"/>
</dbReference>
<dbReference type="Proteomes" id="UP000683360">
    <property type="component" value="Unassembled WGS sequence"/>
</dbReference>
<feature type="domain" description="Reverse transcriptase" evidence="1">
    <location>
        <begin position="1"/>
        <end position="180"/>
    </location>
</feature>
<evidence type="ECO:0000313" key="3">
    <source>
        <dbReference type="Proteomes" id="UP000683360"/>
    </source>
</evidence>
<gene>
    <name evidence="2" type="ORF">MEDL_21833</name>
</gene>
<reference evidence="2" key="1">
    <citation type="submission" date="2021-03" db="EMBL/GenBank/DDBJ databases">
        <authorList>
            <person name="Bekaert M."/>
        </authorList>
    </citation>
    <scope>NUCLEOTIDE SEQUENCE</scope>
</reference>
<keyword evidence="3" id="KW-1185">Reference proteome</keyword>
<dbReference type="PANTHER" id="PTHR21301:SF10">
    <property type="entry name" value="REVERSE TRANSCRIPTASE DOMAIN-CONTAINING PROTEIN"/>
    <property type="match status" value="1"/>
</dbReference>
<comment type="caution">
    <text evidence="2">The sequence shown here is derived from an EMBL/GenBank/DDBJ whole genome shotgun (WGS) entry which is preliminary data.</text>
</comment>
<evidence type="ECO:0000313" key="2">
    <source>
        <dbReference type="EMBL" id="CAG2207583.1"/>
    </source>
</evidence>
<dbReference type="PROSITE" id="PS50878">
    <property type="entry name" value="RT_POL"/>
    <property type="match status" value="1"/>
</dbReference>
<dbReference type="AlphaFoldDB" id="A0A8S3RHS6"/>
<sequence length="180" mass="21067">MPESLPQYLAQKHWRTPIFYILPKIHKPGNPGRPIISQIESPTSKLSKVVDIYLKPFIPNIPSYLKDTRFLQKLKALNKVPPQSILVTADVTSLYTNIPHREGILAAKEMLEKRENEKPPTWILLRFIHFILTENGFRFDDKYYMQKMGTSMGTIMAPEYAIIFMDKIEREFLKHNTKNH</sequence>
<proteinExistence type="predicted"/>
<accession>A0A8S3RHS6</accession>
<dbReference type="OrthoDB" id="10029313at2759"/>
<dbReference type="EMBL" id="CAJPWZ010001078">
    <property type="protein sequence ID" value="CAG2207583.1"/>
    <property type="molecule type" value="Genomic_DNA"/>
</dbReference>